<gene>
    <name evidence="1" type="ORF">KC19_VG123100</name>
</gene>
<name>A0A8T0HPP0_CERPU</name>
<protein>
    <submittedName>
        <fullName evidence="1">Uncharacterized protein</fullName>
    </submittedName>
</protein>
<keyword evidence="2" id="KW-1185">Reference proteome</keyword>
<proteinExistence type="predicted"/>
<evidence type="ECO:0000313" key="2">
    <source>
        <dbReference type="Proteomes" id="UP000822688"/>
    </source>
</evidence>
<dbReference type="Proteomes" id="UP000822688">
    <property type="component" value="Chromosome V"/>
</dbReference>
<sequence length="84" mass="9991">MRSFFPTDASLCYCMGYGELEVHALCKAIKATSVRAQERFSQSVPEIIGMRHKLRLSIYKLKRRFCTINRMHRRMTTPRDNHLW</sequence>
<dbReference type="EMBL" id="CM026426">
    <property type="protein sequence ID" value="KAG0572767.1"/>
    <property type="molecule type" value="Genomic_DNA"/>
</dbReference>
<dbReference type="AlphaFoldDB" id="A0A8T0HPP0"/>
<organism evidence="1 2">
    <name type="scientific">Ceratodon purpureus</name>
    <name type="common">Fire moss</name>
    <name type="synonym">Dicranum purpureum</name>
    <dbReference type="NCBI Taxonomy" id="3225"/>
    <lineage>
        <taxon>Eukaryota</taxon>
        <taxon>Viridiplantae</taxon>
        <taxon>Streptophyta</taxon>
        <taxon>Embryophyta</taxon>
        <taxon>Bryophyta</taxon>
        <taxon>Bryophytina</taxon>
        <taxon>Bryopsida</taxon>
        <taxon>Dicranidae</taxon>
        <taxon>Pseudoditrichales</taxon>
        <taxon>Ditrichaceae</taxon>
        <taxon>Ceratodon</taxon>
    </lineage>
</organism>
<accession>A0A8T0HPP0</accession>
<comment type="caution">
    <text evidence="1">The sequence shown here is derived from an EMBL/GenBank/DDBJ whole genome shotgun (WGS) entry which is preliminary data.</text>
</comment>
<reference evidence="1" key="1">
    <citation type="submission" date="2020-06" db="EMBL/GenBank/DDBJ databases">
        <title>WGS assembly of Ceratodon purpureus strain R40.</title>
        <authorList>
            <person name="Carey S.B."/>
            <person name="Jenkins J."/>
            <person name="Shu S."/>
            <person name="Lovell J.T."/>
            <person name="Sreedasyam A."/>
            <person name="Maumus F."/>
            <person name="Tiley G.P."/>
            <person name="Fernandez-Pozo N."/>
            <person name="Barry K."/>
            <person name="Chen C."/>
            <person name="Wang M."/>
            <person name="Lipzen A."/>
            <person name="Daum C."/>
            <person name="Saski C.A."/>
            <person name="Payton A.C."/>
            <person name="Mcbreen J.C."/>
            <person name="Conrad R.E."/>
            <person name="Kollar L.M."/>
            <person name="Olsson S."/>
            <person name="Huttunen S."/>
            <person name="Landis J.B."/>
            <person name="Wickett N.J."/>
            <person name="Johnson M.G."/>
            <person name="Rensing S.A."/>
            <person name="Grimwood J."/>
            <person name="Schmutz J."/>
            <person name="Mcdaniel S.F."/>
        </authorList>
    </citation>
    <scope>NUCLEOTIDE SEQUENCE</scope>
    <source>
        <strain evidence="1">R40</strain>
    </source>
</reference>
<evidence type="ECO:0000313" key="1">
    <source>
        <dbReference type="EMBL" id="KAG0572767.1"/>
    </source>
</evidence>